<dbReference type="AlphaFoldDB" id="A0A1Y1WJ57"/>
<name>A0A1Y1WJ57_9FUNG</name>
<sequence length="113" mass="13303">MAGNITECSTYFKDFSTKLLDEEDTDTDFIEEKEQRFNKFKSILENIFTNYLFPNNFDIYITGNNTETSNTLIEDLSYDIINNLYDLYLKINHYVDNSNQSIIDLVLQKLLIS</sequence>
<evidence type="ECO:0000313" key="2">
    <source>
        <dbReference type="Proteomes" id="UP000193944"/>
    </source>
</evidence>
<dbReference type="EMBL" id="MCFG01000382">
    <property type="protein sequence ID" value="ORX73523.1"/>
    <property type="molecule type" value="Genomic_DNA"/>
</dbReference>
<dbReference type="Proteomes" id="UP000193944">
    <property type="component" value="Unassembled WGS sequence"/>
</dbReference>
<accession>A0A1Y1WJ57</accession>
<reference evidence="1 2" key="2">
    <citation type="submission" date="2016-08" db="EMBL/GenBank/DDBJ databases">
        <title>Pervasive Adenine N6-methylation of Active Genes in Fungi.</title>
        <authorList>
            <consortium name="DOE Joint Genome Institute"/>
            <person name="Mondo S.J."/>
            <person name="Dannebaum R.O."/>
            <person name="Kuo R.C."/>
            <person name="Labutti K."/>
            <person name="Haridas S."/>
            <person name="Kuo A."/>
            <person name="Salamov A."/>
            <person name="Ahrendt S.R."/>
            <person name="Lipzen A."/>
            <person name="Sullivan W."/>
            <person name="Andreopoulos W.B."/>
            <person name="Clum A."/>
            <person name="Lindquist E."/>
            <person name="Daum C."/>
            <person name="Ramamoorthy G.K."/>
            <person name="Gryganskyi A."/>
            <person name="Culley D."/>
            <person name="Magnuson J.K."/>
            <person name="James T.Y."/>
            <person name="O'Malley M.A."/>
            <person name="Stajich J.E."/>
            <person name="Spatafora J.W."/>
            <person name="Visel A."/>
            <person name="Grigoriev I.V."/>
        </authorList>
    </citation>
    <scope>NUCLEOTIDE SEQUENCE [LARGE SCALE GENOMIC DNA]</scope>
    <source>
        <strain evidence="1 2">S4</strain>
    </source>
</reference>
<evidence type="ECO:0000313" key="1">
    <source>
        <dbReference type="EMBL" id="ORX73523.1"/>
    </source>
</evidence>
<keyword evidence="2" id="KW-1185">Reference proteome</keyword>
<proteinExistence type="predicted"/>
<gene>
    <name evidence="1" type="ORF">BCR32DRAFT_249875</name>
</gene>
<protein>
    <submittedName>
        <fullName evidence="1">Uncharacterized protein</fullName>
    </submittedName>
</protein>
<comment type="caution">
    <text evidence="1">The sequence shown here is derived from an EMBL/GenBank/DDBJ whole genome shotgun (WGS) entry which is preliminary data.</text>
</comment>
<reference evidence="1 2" key="1">
    <citation type="submission" date="2016-08" db="EMBL/GenBank/DDBJ databases">
        <title>A Parts List for Fungal Cellulosomes Revealed by Comparative Genomics.</title>
        <authorList>
            <consortium name="DOE Joint Genome Institute"/>
            <person name="Haitjema C.H."/>
            <person name="Gilmore S.P."/>
            <person name="Henske J.K."/>
            <person name="Solomon K.V."/>
            <person name="De Groot R."/>
            <person name="Kuo A."/>
            <person name="Mondo S.J."/>
            <person name="Salamov A.A."/>
            <person name="Labutti K."/>
            <person name="Zhao Z."/>
            <person name="Chiniquy J."/>
            <person name="Barry K."/>
            <person name="Brewer H.M."/>
            <person name="Purvine S.O."/>
            <person name="Wright A.T."/>
            <person name="Boxma B."/>
            <person name="Van Alen T."/>
            <person name="Hackstein J.H."/>
            <person name="Baker S.E."/>
            <person name="Grigoriev I.V."/>
            <person name="O'Malley M.A."/>
        </authorList>
    </citation>
    <scope>NUCLEOTIDE SEQUENCE [LARGE SCALE GENOMIC DNA]</scope>
    <source>
        <strain evidence="1 2">S4</strain>
    </source>
</reference>
<organism evidence="1 2">
    <name type="scientific">Anaeromyces robustus</name>
    <dbReference type="NCBI Taxonomy" id="1754192"/>
    <lineage>
        <taxon>Eukaryota</taxon>
        <taxon>Fungi</taxon>
        <taxon>Fungi incertae sedis</taxon>
        <taxon>Chytridiomycota</taxon>
        <taxon>Chytridiomycota incertae sedis</taxon>
        <taxon>Neocallimastigomycetes</taxon>
        <taxon>Neocallimastigales</taxon>
        <taxon>Neocallimastigaceae</taxon>
        <taxon>Anaeromyces</taxon>
    </lineage>
</organism>